<gene>
    <name evidence="3" type="ORF">FGF67_02385</name>
</gene>
<evidence type="ECO:0000256" key="1">
    <source>
        <dbReference type="ARBA" id="ARBA00022729"/>
    </source>
</evidence>
<evidence type="ECO:0000313" key="3">
    <source>
        <dbReference type="EMBL" id="TNJ46495.1"/>
    </source>
</evidence>
<name>A0A5C4SQF9_9FLAO</name>
<comment type="caution">
    <text evidence="3">The sequence shown here is derived from an EMBL/GenBank/DDBJ whole genome shotgun (WGS) entry which is preliminary data.</text>
</comment>
<dbReference type="OrthoDB" id="9792152at2"/>
<protein>
    <submittedName>
        <fullName evidence="3">T9SS type A sorting domain-containing protein</fullName>
    </submittedName>
</protein>
<dbReference type="Proteomes" id="UP000308713">
    <property type="component" value="Unassembled WGS sequence"/>
</dbReference>
<keyword evidence="4" id="KW-1185">Reference proteome</keyword>
<evidence type="ECO:0000256" key="2">
    <source>
        <dbReference type="SAM" id="SignalP"/>
    </source>
</evidence>
<evidence type="ECO:0000313" key="4">
    <source>
        <dbReference type="Proteomes" id="UP000308713"/>
    </source>
</evidence>
<feature type="chain" id="PRO_5022722504" evidence="2">
    <location>
        <begin position="19"/>
        <end position="209"/>
    </location>
</feature>
<reference evidence="3 4" key="1">
    <citation type="submission" date="2019-05" db="EMBL/GenBank/DDBJ databases">
        <title>Tamlana fucoidanivorans sp. nov., isolated from the surface of algae collected from Fujian province in China.</title>
        <authorList>
            <person name="Li J."/>
        </authorList>
    </citation>
    <scope>NUCLEOTIDE SEQUENCE [LARGE SCALE GENOMIC DNA]</scope>
    <source>
        <strain evidence="3 4">CW2-9</strain>
    </source>
</reference>
<accession>A0A5C4SQF9</accession>
<feature type="signal peptide" evidence="2">
    <location>
        <begin position="1"/>
        <end position="18"/>
    </location>
</feature>
<dbReference type="NCBIfam" id="TIGR04183">
    <property type="entry name" value="Por_Secre_tail"/>
    <property type="match status" value="1"/>
</dbReference>
<proteinExistence type="predicted"/>
<organism evidence="3 4">
    <name type="scientific">Allotamlana fucoidanivorans</name>
    <dbReference type="NCBI Taxonomy" id="2583814"/>
    <lineage>
        <taxon>Bacteria</taxon>
        <taxon>Pseudomonadati</taxon>
        <taxon>Bacteroidota</taxon>
        <taxon>Flavobacteriia</taxon>
        <taxon>Flavobacteriales</taxon>
        <taxon>Flavobacteriaceae</taxon>
        <taxon>Allotamlana</taxon>
    </lineage>
</organism>
<dbReference type="AlphaFoldDB" id="A0A5C4SQF9"/>
<dbReference type="EMBL" id="VDCS01000002">
    <property type="protein sequence ID" value="TNJ46495.1"/>
    <property type="molecule type" value="Genomic_DNA"/>
</dbReference>
<dbReference type="InterPro" id="IPR026444">
    <property type="entry name" value="Secre_tail"/>
</dbReference>
<sequence>MKKHYFLFLVLTSFLSFSQTVTWNNEDLNLSPGETISMDISYDVTPGDLNYLGVQLRELNSSWQVVNQYTFNTAVAGTEPNAQNNVIYNYTVDSGIPLTSELPSGNFYILMIFAEYDNGGPNYTNDNTVITIEETLSTEGYNKAKLNSFYSSVRDAIVMKDKFDGGFSIYNLTGQKVLEGEISNEISVSTLNTGLYFLVTEYGTLKFAK</sequence>
<dbReference type="RefSeq" id="WP_139694866.1">
    <property type="nucleotide sequence ID" value="NZ_CP074074.1"/>
</dbReference>
<keyword evidence="1 2" id="KW-0732">Signal</keyword>